<gene>
    <name evidence="1" type="ORF">HGRIS_004679</name>
</gene>
<accession>A0ABR3JCL2</accession>
<dbReference type="EMBL" id="JASNQZ010000008">
    <property type="protein sequence ID" value="KAL0953446.1"/>
    <property type="molecule type" value="Genomic_DNA"/>
</dbReference>
<evidence type="ECO:0000313" key="1">
    <source>
        <dbReference type="EMBL" id="KAL0953446.1"/>
    </source>
</evidence>
<name>A0ABR3JCL2_9AGAR</name>
<proteinExistence type="predicted"/>
<dbReference type="Proteomes" id="UP001556367">
    <property type="component" value="Unassembled WGS sequence"/>
</dbReference>
<evidence type="ECO:0000313" key="2">
    <source>
        <dbReference type="Proteomes" id="UP001556367"/>
    </source>
</evidence>
<protein>
    <submittedName>
        <fullName evidence="1">Uncharacterized protein</fullName>
    </submittedName>
</protein>
<organism evidence="1 2">
    <name type="scientific">Hohenbuehelia grisea</name>
    <dbReference type="NCBI Taxonomy" id="104357"/>
    <lineage>
        <taxon>Eukaryota</taxon>
        <taxon>Fungi</taxon>
        <taxon>Dikarya</taxon>
        <taxon>Basidiomycota</taxon>
        <taxon>Agaricomycotina</taxon>
        <taxon>Agaricomycetes</taxon>
        <taxon>Agaricomycetidae</taxon>
        <taxon>Agaricales</taxon>
        <taxon>Pleurotineae</taxon>
        <taxon>Pleurotaceae</taxon>
        <taxon>Hohenbuehelia</taxon>
    </lineage>
</organism>
<reference evidence="2" key="1">
    <citation type="submission" date="2024-06" db="EMBL/GenBank/DDBJ databases">
        <title>Multi-omics analyses provide insights into the biosynthesis of the anticancer antibiotic pleurotin in Hohenbuehelia grisea.</title>
        <authorList>
            <person name="Weaver J.A."/>
            <person name="Alberti F."/>
        </authorList>
    </citation>
    <scope>NUCLEOTIDE SEQUENCE [LARGE SCALE GENOMIC DNA]</scope>
    <source>
        <strain evidence="2">T-177</strain>
    </source>
</reference>
<comment type="caution">
    <text evidence="1">The sequence shown here is derived from an EMBL/GenBank/DDBJ whole genome shotgun (WGS) entry which is preliminary data.</text>
</comment>
<sequence length="359" mass="39898">MLFCPFRTPVLISLAHKVDETRNGDLQHSFHSARLSVSHPIVRGRNPTGQISQPPNQSRIIMTFSNVYDLEDASLTADDRRILAIEAGYTVKGEYEETTRPMSFDSRGKQSAISLISSALGGAIHRFTQARIADGLHSSISLVMEPLLAEDPFSETDLGSTHAPVLGEDWTARGSARSPFIQPEVTFEEGKSLALTTDYLDTPCSDIFSETSSDDDFFTSPTLYHNTTQLPPTSWLFKQETKIDDPCDTPELDELTVAIRGLDTPTRRRPIHAPKLLHSPTHHHRDSGASMGCMSIPGRLNKVITGTDETATDRCCLHATKKVIVTCWRSVHSWVSFSKRAGMADRWPDVERGLHRVQM</sequence>
<keyword evidence="2" id="KW-1185">Reference proteome</keyword>